<dbReference type="PANTHER" id="PTHR43098:SF3">
    <property type="entry name" value="L-ORNITHINE N(5)-MONOOXYGENASE-RELATED"/>
    <property type="match status" value="1"/>
</dbReference>
<evidence type="ECO:0000256" key="1">
    <source>
        <dbReference type="ARBA" id="ARBA00001974"/>
    </source>
</evidence>
<evidence type="ECO:0000256" key="2">
    <source>
        <dbReference type="ARBA" id="ARBA00010139"/>
    </source>
</evidence>
<organism evidence="8 9">
    <name type="scientific">Extremus antarcticus</name>
    <dbReference type="NCBI Taxonomy" id="702011"/>
    <lineage>
        <taxon>Eukaryota</taxon>
        <taxon>Fungi</taxon>
        <taxon>Dikarya</taxon>
        <taxon>Ascomycota</taxon>
        <taxon>Pezizomycotina</taxon>
        <taxon>Dothideomycetes</taxon>
        <taxon>Dothideomycetidae</taxon>
        <taxon>Mycosphaerellales</taxon>
        <taxon>Extremaceae</taxon>
        <taxon>Extremus</taxon>
    </lineage>
</organism>
<keyword evidence="9" id="KW-1185">Reference proteome</keyword>
<evidence type="ECO:0000256" key="7">
    <source>
        <dbReference type="ARBA" id="ARBA00023033"/>
    </source>
</evidence>
<dbReference type="Pfam" id="PF13450">
    <property type="entry name" value="NAD_binding_8"/>
    <property type="match status" value="1"/>
</dbReference>
<evidence type="ECO:0000256" key="6">
    <source>
        <dbReference type="ARBA" id="ARBA00023002"/>
    </source>
</evidence>
<accession>A0AAJ0GAZ2</accession>
<comment type="cofactor">
    <cofactor evidence="1">
        <name>FAD</name>
        <dbReference type="ChEBI" id="CHEBI:57692"/>
    </cofactor>
</comment>
<reference evidence="8" key="1">
    <citation type="submission" date="2023-04" db="EMBL/GenBank/DDBJ databases">
        <title>Black Yeasts Isolated from many extreme environments.</title>
        <authorList>
            <person name="Coleine C."/>
            <person name="Stajich J.E."/>
            <person name="Selbmann L."/>
        </authorList>
    </citation>
    <scope>NUCLEOTIDE SEQUENCE</scope>
    <source>
        <strain evidence="8">CCFEE 5312</strain>
    </source>
</reference>
<dbReference type="SUPFAM" id="SSF51905">
    <property type="entry name" value="FAD/NAD(P)-binding domain"/>
    <property type="match status" value="1"/>
</dbReference>
<comment type="similarity">
    <text evidence="2">Belongs to the FAD-binding monooxygenase family.</text>
</comment>
<dbReference type="PANTHER" id="PTHR43098">
    <property type="entry name" value="L-ORNITHINE N(5)-MONOOXYGENASE-RELATED"/>
    <property type="match status" value="1"/>
</dbReference>
<dbReference type="Proteomes" id="UP001271007">
    <property type="component" value="Unassembled WGS sequence"/>
</dbReference>
<keyword evidence="7" id="KW-0503">Monooxygenase</keyword>
<sequence>MGSIEQQEVSYTDVLIIGTGFGAFTVRNRIRRLGYDVTIYEKGSASGGTRVDSESPIYQLFDEELYMDFNFKQRYSAWPELRRYFEYVDKKWKISEHTKYNKNVETAIWNESKHQWWVECSVVG</sequence>
<dbReference type="GO" id="GO:0004497">
    <property type="term" value="F:monooxygenase activity"/>
    <property type="evidence" value="ECO:0007669"/>
    <property type="project" value="UniProtKB-KW"/>
</dbReference>
<keyword evidence="5" id="KW-0521">NADP</keyword>
<name>A0AAJ0GAZ2_9PEZI</name>
<evidence type="ECO:0000313" key="8">
    <source>
        <dbReference type="EMBL" id="KAK3051342.1"/>
    </source>
</evidence>
<protein>
    <submittedName>
        <fullName evidence="8">Uncharacterized protein</fullName>
    </submittedName>
</protein>
<proteinExistence type="inferred from homology"/>
<evidence type="ECO:0000313" key="9">
    <source>
        <dbReference type="Proteomes" id="UP001271007"/>
    </source>
</evidence>
<dbReference type="AlphaFoldDB" id="A0AAJ0GAZ2"/>
<dbReference type="EMBL" id="JAWDJX010000026">
    <property type="protein sequence ID" value="KAK3051342.1"/>
    <property type="molecule type" value="Genomic_DNA"/>
</dbReference>
<dbReference type="InterPro" id="IPR036188">
    <property type="entry name" value="FAD/NAD-bd_sf"/>
</dbReference>
<gene>
    <name evidence="8" type="ORF">LTR09_007365</name>
</gene>
<evidence type="ECO:0000256" key="4">
    <source>
        <dbReference type="ARBA" id="ARBA00022827"/>
    </source>
</evidence>
<keyword evidence="3" id="KW-0285">Flavoprotein</keyword>
<dbReference type="InterPro" id="IPR050775">
    <property type="entry name" value="FAD-binding_Monooxygenases"/>
</dbReference>
<evidence type="ECO:0000256" key="3">
    <source>
        <dbReference type="ARBA" id="ARBA00022630"/>
    </source>
</evidence>
<evidence type="ECO:0000256" key="5">
    <source>
        <dbReference type="ARBA" id="ARBA00022857"/>
    </source>
</evidence>
<dbReference type="Gene3D" id="3.50.50.60">
    <property type="entry name" value="FAD/NAD(P)-binding domain"/>
    <property type="match status" value="1"/>
</dbReference>
<comment type="caution">
    <text evidence="8">The sequence shown here is derived from an EMBL/GenBank/DDBJ whole genome shotgun (WGS) entry which is preliminary data.</text>
</comment>
<keyword evidence="4" id="KW-0274">FAD</keyword>
<keyword evidence="6" id="KW-0560">Oxidoreductase</keyword>